<keyword evidence="2" id="KW-1185">Reference proteome</keyword>
<dbReference type="OrthoDB" id="7976202at2759"/>
<dbReference type="AlphaFoldDB" id="A0A4Z2EJZ0"/>
<reference evidence="1 2" key="1">
    <citation type="submission" date="2019-03" db="EMBL/GenBank/DDBJ databases">
        <title>First draft genome of Liparis tanakae, snailfish: a comprehensive survey of snailfish specific genes.</title>
        <authorList>
            <person name="Kim W."/>
            <person name="Song I."/>
            <person name="Jeong J.-H."/>
            <person name="Kim D."/>
            <person name="Kim S."/>
            <person name="Ryu S."/>
            <person name="Song J.Y."/>
            <person name="Lee S.K."/>
        </authorList>
    </citation>
    <scope>NUCLEOTIDE SEQUENCE [LARGE SCALE GENOMIC DNA]</scope>
    <source>
        <tissue evidence="1">Muscle</tissue>
    </source>
</reference>
<comment type="caution">
    <text evidence="1">The sequence shown here is derived from an EMBL/GenBank/DDBJ whole genome shotgun (WGS) entry which is preliminary data.</text>
</comment>
<dbReference type="Proteomes" id="UP000314294">
    <property type="component" value="Unassembled WGS sequence"/>
</dbReference>
<name>A0A4Z2EJZ0_9TELE</name>
<evidence type="ECO:0000313" key="1">
    <source>
        <dbReference type="EMBL" id="TNN29078.1"/>
    </source>
</evidence>
<organism evidence="1 2">
    <name type="scientific">Liparis tanakae</name>
    <name type="common">Tanaka's snailfish</name>
    <dbReference type="NCBI Taxonomy" id="230148"/>
    <lineage>
        <taxon>Eukaryota</taxon>
        <taxon>Metazoa</taxon>
        <taxon>Chordata</taxon>
        <taxon>Craniata</taxon>
        <taxon>Vertebrata</taxon>
        <taxon>Euteleostomi</taxon>
        <taxon>Actinopterygii</taxon>
        <taxon>Neopterygii</taxon>
        <taxon>Teleostei</taxon>
        <taxon>Neoteleostei</taxon>
        <taxon>Acanthomorphata</taxon>
        <taxon>Eupercaria</taxon>
        <taxon>Perciformes</taxon>
        <taxon>Cottioidei</taxon>
        <taxon>Cottales</taxon>
        <taxon>Liparidae</taxon>
        <taxon>Liparis</taxon>
    </lineage>
</organism>
<gene>
    <name evidence="1" type="ORF">EYF80_060774</name>
</gene>
<accession>A0A4Z2EJZ0</accession>
<sequence length="60" mass="6938">MKTAFNLQRCVCQVSDPLSSVVSPLPEKPIMRMLDARLGDKEAQEFVRRLKEIEKSMEEE</sequence>
<proteinExistence type="predicted"/>
<evidence type="ECO:0000313" key="2">
    <source>
        <dbReference type="Proteomes" id="UP000314294"/>
    </source>
</evidence>
<dbReference type="EMBL" id="SRLO01006088">
    <property type="protein sequence ID" value="TNN29078.1"/>
    <property type="molecule type" value="Genomic_DNA"/>
</dbReference>
<protein>
    <submittedName>
        <fullName evidence="1">Uncharacterized protein</fullName>
    </submittedName>
</protein>